<name>A0ABX8LFN6_9BACT</name>
<dbReference type="EMBL" id="CP077683">
    <property type="protein sequence ID" value="QXE89470.1"/>
    <property type="molecule type" value="Genomic_DNA"/>
</dbReference>
<evidence type="ECO:0000313" key="2">
    <source>
        <dbReference type="Proteomes" id="UP000683559"/>
    </source>
</evidence>
<gene>
    <name evidence="1" type="ORF">KP001_13555</name>
</gene>
<protein>
    <submittedName>
        <fullName evidence="1">Uncharacterized protein</fullName>
    </submittedName>
</protein>
<evidence type="ECO:0000313" key="1">
    <source>
        <dbReference type="EMBL" id="QXE89470.1"/>
    </source>
</evidence>
<sequence length="74" mass="7574">MTEPLSAVDIRFHFIGGVTGNFNGIFVGEAGGRDAQRAPGGRGGETKKAAAPFDAAAHVGMVNPGGAYFAPKRK</sequence>
<proteinExistence type="predicted"/>
<dbReference type="Proteomes" id="UP000683559">
    <property type="component" value="Chromosome"/>
</dbReference>
<reference evidence="1 2" key="1">
    <citation type="submission" date="2021-06" db="EMBL/GenBank/DDBJ databases">
        <title>Gemonas diversity in paddy soil.</title>
        <authorList>
            <person name="Liu G."/>
        </authorList>
    </citation>
    <scope>NUCLEOTIDE SEQUENCE [LARGE SCALE GENOMIC DNA]</scope>
    <source>
        <strain evidence="1 2">RG2</strain>
    </source>
</reference>
<accession>A0ABX8LFN6</accession>
<dbReference type="RefSeq" id="WP_217286149.1">
    <property type="nucleotide sequence ID" value="NZ_CP077683.1"/>
</dbReference>
<organism evidence="1 2">
    <name type="scientific">Geomonas subterranea</name>
    <dbReference type="NCBI Taxonomy" id="2847989"/>
    <lineage>
        <taxon>Bacteria</taxon>
        <taxon>Pseudomonadati</taxon>
        <taxon>Thermodesulfobacteriota</taxon>
        <taxon>Desulfuromonadia</taxon>
        <taxon>Geobacterales</taxon>
        <taxon>Geobacteraceae</taxon>
        <taxon>Geomonas</taxon>
    </lineage>
</organism>
<keyword evidence="2" id="KW-1185">Reference proteome</keyword>